<comment type="caution">
    <text evidence="1">The sequence shown here is derived from an EMBL/GenBank/DDBJ whole genome shotgun (WGS) entry which is preliminary data.</text>
</comment>
<evidence type="ECO:0000313" key="1">
    <source>
        <dbReference type="EMBL" id="GIY95402.1"/>
    </source>
</evidence>
<proteinExistence type="predicted"/>
<reference evidence="1 2" key="1">
    <citation type="submission" date="2021-06" db="EMBL/GenBank/DDBJ databases">
        <title>Caerostris extrusa draft genome.</title>
        <authorList>
            <person name="Kono N."/>
            <person name="Arakawa K."/>
        </authorList>
    </citation>
    <scope>NUCLEOTIDE SEQUENCE [LARGE SCALE GENOMIC DNA]</scope>
</reference>
<protein>
    <submittedName>
        <fullName evidence="1">Uncharacterized protein</fullName>
    </submittedName>
</protein>
<dbReference type="Proteomes" id="UP001054945">
    <property type="component" value="Unassembled WGS sequence"/>
</dbReference>
<sequence>MEPTARDTHFLRLLYGTERENARNVDINGSRLPGILRDVCRLGEEWVSAKLYTWRIKRSNMIYDCEVGIRFNSQINLRQTSDRLKIMVNPPVRKLLGIGCKSRALIGSPYAQMYAGGCLRAWDLFTVSHALPKHAFTRRKRVRFSIRHVLQPYLMQSLRQLYLHILRVFSSFSRPACSCVCVCVEKRCSREDVISWENSGVVQQAWEEFELRL</sequence>
<gene>
    <name evidence="1" type="ORF">CEXT_375801</name>
</gene>
<organism evidence="1 2">
    <name type="scientific">Caerostris extrusa</name>
    <name type="common">Bark spider</name>
    <name type="synonym">Caerostris bankana</name>
    <dbReference type="NCBI Taxonomy" id="172846"/>
    <lineage>
        <taxon>Eukaryota</taxon>
        <taxon>Metazoa</taxon>
        <taxon>Ecdysozoa</taxon>
        <taxon>Arthropoda</taxon>
        <taxon>Chelicerata</taxon>
        <taxon>Arachnida</taxon>
        <taxon>Araneae</taxon>
        <taxon>Araneomorphae</taxon>
        <taxon>Entelegynae</taxon>
        <taxon>Araneoidea</taxon>
        <taxon>Araneidae</taxon>
        <taxon>Caerostris</taxon>
    </lineage>
</organism>
<accession>A0AAV4XL57</accession>
<evidence type="ECO:0000313" key="2">
    <source>
        <dbReference type="Proteomes" id="UP001054945"/>
    </source>
</evidence>
<keyword evidence="2" id="KW-1185">Reference proteome</keyword>
<name>A0AAV4XL57_CAEEX</name>
<dbReference type="EMBL" id="BPLR01000517">
    <property type="protein sequence ID" value="GIY95402.1"/>
    <property type="molecule type" value="Genomic_DNA"/>
</dbReference>
<dbReference type="AlphaFoldDB" id="A0AAV4XL57"/>